<name>A0A2P6TC46_CHLSO</name>
<feature type="compositionally biased region" description="Basic and acidic residues" evidence="1">
    <location>
        <begin position="50"/>
        <end position="63"/>
    </location>
</feature>
<dbReference type="AlphaFoldDB" id="A0A2P6TC46"/>
<feature type="compositionally biased region" description="Basic and acidic residues" evidence="1">
    <location>
        <begin position="84"/>
        <end position="100"/>
    </location>
</feature>
<gene>
    <name evidence="2" type="ORF">C2E21_9227</name>
</gene>
<keyword evidence="3" id="KW-1185">Reference proteome</keyword>
<comment type="caution">
    <text evidence="2">The sequence shown here is derived from an EMBL/GenBank/DDBJ whole genome shotgun (WGS) entry which is preliminary data.</text>
</comment>
<feature type="compositionally biased region" description="Basic and acidic residues" evidence="1">
    <location>
        <begin position="107"/>
        <end position="116"/>
    </location>
</feature>
<dbReference type="EMBL" id="LHPG02000025">
    <property type="protein sequence ID" value="PRW20207.1"/>
    <property type="molecule type" value="Genomic_DNA"/>
</dbReference>
<dbReference type="OrthoDB" id="510158at2759"/>
<protein>
    <submittedName>
        <fullName evidence="2">Uncharacterized protein</fullName>
    </submittedName>
</protein>
<feature type="region of interest" description="Disordered" evidence="1">
    <location>
        <begin position="13"/>
        <end position="116"/>
    </location>
</feature>
<organism evidence="2 3">
    <name type="scientific">Chlorella sorokiniana</name>
    <name type="common">Freshwater green alga</name>
    <dbReference type="NCBI Taxonomy" id="3076"/>
    <lineage>
        <taxon>Eukaryota</taxon>
        <taxon>Viridiplantae</taxon>
        <taxon>Chlorophyta</taxon>
        <taxon>core chlorophytes</taxon>
        <taxon>Trebouxiophyceae</taxon>
        <taxon>Chlorellales</taxon>
        <taxon>Chlorellaceae</taxon>
        <taxon>Chlorella clade</taxon>
        <taxon>Chlorella</taxon>
    </lineage>
</organism>
<proteinExistence type="predicted"/>
<dbReference type="Proteomes" id="UP000239899">
    <property type="component" value="Unassembled WGS sequence"/>
</dbReference>
<evidence type="ECO:0000313" key="3">
    <source>
        <dbReference type="Proteomes" id="UP000239899"/>
    </source>
</evidence>
<evidence type="ECO:0000256" key="1">
    <source>
        <dbReference type="SAM" id="MobiDB-lite"/>
    </source>
</evidence>
<sequence>MSLAAVRNLTKALQGSALRPAAASVSRGFASGDKLESDTRTTKPQQQAHATDEATKDSIREAAEGDVSGAASAVGEMAKQAAKGAKESAKLMYDSVKEKAGMGPSSAREDLKQDKP</sequence>
<reference evidence="2 3" key="1">
    <citation type="journal article" date="2018" name="Plant J.">
        <title>Genome sequences of Chlorella sorokiniana UTEX 1602 and Micractinium conductrix SAG 241.80: implications to maltose excretion by a green alga.</title>
        <authorList>
            <person name="Arriola M.B."/>
            <person name="Velmurugan N."/>
            <person name="Zhang Y."/>
            <person name="Plunkett M.H."/>
            <person name="Hondzo H."/>
            <person name="Barney B.M."/>
        </authorList>
    </citation>
    <scope>NUCLEOTIDE SEQUENCE [LARGE SCALE GENOMIC DNA]</scope>
    <source>
        <strain evidence="3">UTEX 1602</strain>
    </source>
</reference>
<accession>A0A2P6TC46</accession>
<evidence type="ECO:0000313" key="2">
    <source>
        <dbReference type="EMBL" id="PRW20207.1"/>
    </source>
</evidence>